<evidence type="ECO:0000256" key="1">
    <source>
        <dbReference type="SAM" id="SignalP"/>
    </source>
</evidence>
<keyword evidence="1" id="KW-0732">Signal</keyword>
<comment type="caution">
    <text evidence="2">The sequence shown here is derived from an EMBL/GenBank/DDBJ whole genome shotgun (WGS) entry which is preliminary data.</text>
</comment>
<feature type="chain" id="PRO_5039606454" evidence="1">
    <location>
        <begin position="22"/>
        <end position="128"/>
    </location>
</feature>
<dbReference type="RefSeq" id="WP_073524757.1">
    <property type="nucleotide sequence ID" value="NZ_JARPPI010000001.1"/>
</dbReference>
<organism evidence="2 3">
    <name type="scientific">Bacillus cereus</name>
    <dbReference type="NCBI Taxonomy" id="1396"/>
    <lineage>
        <taxon>Bacteria</taxon>
        <taxon>Bacillati</taxon>
        <taxon>Bacillota</taxon>
        <taxon>Bacilli</taxon>
        <taxon>Bacillales</taxon>
        <taxon>Bacillaceae</taxon>
        <taxon>Bacillus</taxon>
        <taxon>Bacillus cereus group</taxon>
    </lineage>
</organism>
<dbReference type="AlphaFoldDB" id="A0A1Q4KUQ7"/>
<dbReference type="Proteomes" id="UP000220032">
    <property type="component" value="Unassembled WGS sequence"/>
</dbReference>
<sequence>MKKSLMLLTGGLVLASGIGFGADAFARDITPYSEVTYGGWHAQVAAKKFRDNVDGIDNNDHISTGSQRSVILNSDGEARSDKITVYSGNREHLTNNTGKGGYTYRLNMTPPTTWDRFKTSGSFSPDEY</sequence>
<reference evidence="2 3" key="1">
    <citation type="submission" date="2017-09" db="EMBL/GenBank/DDBJ databases">
        <title>Large-scale bioinformatics analysis of Bacillus genomes uncovers conserved roles of natural products in bacterial physiology.</title>
        <authorList>
            <consortium name="Agbiome Team Llc"/>
            <person name="Bleich R.M."/>
            <person name="Grubbs K.J."/>
            <person name="Santa Maria K.C."/>
            <person name="Allen S.E."/>
            <person name="Farag S."/>
            <person name="Shank E.A."/>
            <person name="Bowers A."/>
        </authorList>
    </citation>
    <scope>NUCLEOTIDE SEQUENCE [LARGE SCALE GENOMIC DNA]</scope>
    <source>
        <strain evidence="2 3">AFS022681</strain>
    </source>
</reference>
<name>A0A1Q4KUQ7_BACCE</name>
<gene>
    <name evidence="2" type="ORF">CN307_20920</name>
</gene>
<evidence type="ECO:0000313" key="2">
    <source>
        <dbReference type="EMBL" id="PFE11951.1"/>
    </source>
</evidence>
<feature type="signal peptide" evidence="1">
    <location>
        <begin position="1"/>
        <end position="21"/>
    </location>
</feature>
<dbReference type="EMBL" id="NTRR01000033">
    <property type="protein sequence ID" value="PFE11951.1"/>
    <property type="molecule type" value="Genomic_DNA"/>
</dbReference>
<proteinExistence type="predicted"/>
<accession>A0A1Q4KUQ7</accession>
<evidence type="ECO:0000313" key="3">
    <source>
        <dbReference type="Proteomes" id="UP000220032"/>
    </source>
</evidence>
<protein>
    <submittedName>
        <fullName evidence="2">Uncharacterized protein</fullName>
    </submittedName>
</protein>